<feature type="region of interest" description="Disordered" evidence="1">
    <location>
        <begin position="29"/>
        <end position="57"/>
    </location>
</feature>
<protein>
    <submittedName>
        <fullName evidence="2">Variant surface glycoprotein</fullName>
    </submittedName>
</protein>
<dbReference type="EMBL" id="KY404670">
    <property type="protein sequence ID" value="ARB50921.1"/>
    <property type="molecule type" value="Genomic_DNA"/>
</dbReference>
<feature type="compositionally biased region" description="Basic and acidic residues" evidence="1">
    <location>
        <begin position="34"/>
        <end position="50"/>
    </location>
</feature>
<dbReference type="AlphaFoldDB" id="A0A1V0FYK2"/>
<sequence>MAKLKVDSENGSTAATFLGANGKVIAAKLTPTATEERTKAENKRKERTAAEDPASSKNHISIFQIKPLIPTATKTDPLRVCAAPRTGAVPTAAQCQDTSTDTDNILIIGGKLLTIKKLTYSRQKTSNDNYAGETAAAEALPTKMTKDKLLKQIKEMGEAAAKLTYTDGSTRLKVAENALNVKEAIEKAICRPEATYEKSEVKPAVDAFIAQAY</sequence>
<organism evidence="2">
    <name type="scientific">Trypanosoma brucei</name>
    <dbReference type="NCBI Taxonomy" id="5691"/>
    <lineage>
        <taxon>Eukaryota</taxon>
        <taxon>Discoba</taxon>
        <taxon>Euglenozoa</taxon>
        <taxon>Kinetoplastea</taxon>
        <taxon>Metakinetoplastina</taxon>
        <taxon>Trypanosomatida</taxon>
        <taxon>Trypanosomatidae</taxon>
        <taxon>Trypanosoma</taxon>
    </lineage>
</organism>
<dbReference type="VEuPathDB" id="TriTrypDB:Tb427_000229400"/>
<name>A0A1V0FYK2_9TRYP</name>
<reference evidence="2" key="1">
    <citation type="submission" date="2016-12" db="EMBL/GenBank/DDBJ databases">
        <title>Extending the VSGnome of Trypanosoma brucei strain TREU927.</title>
        <authorList>
            <person name="Cross G.A."/>
        </authorList>
    </citation>
    <scope>NUCLEOTIDE SEQUENCE</scope>
    <source>
        <strain evidence="2">Tb927.99.2040</strain>
    </source>
</reference>
<evidence type="ECO:0000256" key="1">
    <source>
        <dbReference type="SAM" id="MobiDB-lite"/>
    </source>
</evidence>
<dbReference type="VEuPathDB" id="TriTrypDB:Tb11.0110"/>
<evidence type="ECO:0000313" key="2">
    <source>
        <dbReference type="EMBL" id="ARB50921.1"/>
    </source>
</evidence>
<accession>A0A1V0FYK2</accession>
<proteinExistence type="predicted"/>